<keyword evidence="3" id="KW-1185">Reference proteome</keyword>
<sequence length="115" mass="12736">MRYLTTLLSCLLSLFGCQEKATSTSITRVNEQGVDLLFSRTSVRAGSASFECVRSASGRCYYEVFEEACDAARHCERAGLQRFDVRAGQQQRQQGLPAGFQSCVSSSPEQRCHRG</sequence>
<dbReference type="Proteomes" id="UP000547058">
    <property type="component" value="Unassembled WGS sequence"/>
</dbReference>
<feature type="region of interest" description="Disordered" evidence="1">
    <location>
        <begin position="92"/>
        <end position="115"/>
    </location>
</feature>
<dbReference type="PROSITE" id="PS51257">
    <property type="entry name" value="PROKAR_LIPOPROTEIN"/>
    <property type="match status" value="1"/>
</dbReference>
<name>A0A7W3IIJ0_9GAMM</name>
<accession>A0A7W3IIJ0</accession>
<proteinExistence type="predicted"/>
<organism evidence="2 3">
    <name type="scientific">Stenotrophomonas tumulicola</name>
    <dbReference type="NCBI Taxonomy" id="1685415"/>
    <lineage>
        <taxon>Bacteria</taxon>
        <taxon>Pseudomonadati</taxon>
        <taxon>Pseudomonadota</taxon>
        <taxon>Gammaproteobacteria</taxon>
        <taxon>Lysobacterales</taxon>
        <taxon>Lysobacteraceae</taxon>
        <taxon>Stenotrophomonas</taxon>
    </lineage>
</organism>
<evidence type="ECO:0000313" key="3">
    <source>
        <dbReference type="Proteomes" id="UP000547058"/>
    </source>
</evidence>
<evidence type="ECO:0000313" key="2">
    <source>
        <dbReference type="EMBL" id="MBA8683150.1"/>
    </source>
</evidence>
<evidence type="ECO:0000256" key="1">
    <source>
        <dbReference type="SAM" id="MobiDB-lite"/>
    </source>
</evidence>
<protein>
    <recommendedName>
        <fullName evidence="4">Lipoprotein</fullName>
    </recommendedName>
</protein>
<evidence type="ECO:0008006" key="4">
    <source>
        <dbReference type="Google" id="ProtNLM"/>
    </source>
</evidence>
<reference evidence="2 3" key="1">
    <citation type="submission" date="2020-08" db="EMBL/GenBank/DDBJ databases">
        <title>Stenotrophomonas tumulicola JCM 30961.</title>
        <authorList>
            <person name="Deng Y."/>
        </authorList>
    </citation>
    <scope>NUCLEOTIDE SEQUENCE [LARGE SCALE GENOMIC DNA]</scope>
    <source>
        <strain evidence="2 3">JCM 30961</strain>
    </source>
</reference>
<gene>
    <name evidence="2" type="ORF">H4O11_15225</name>
</gene>
<comment type="caution">
    <text evidence="2">The sequence shown here is derived from an EMBL/GenBank/DDBJ whole genome shotgun (WGS) entry which is preliminary data.</text>
</comment>
<dbReference type="AlphaFoldDB" id="A0A7W3IIJ0"/>
<dbReference type="RefSeq" id="WP_182340323.1">
    <property type="nucleotide sequence ID" value="NZ_JACGXS010000009.1"/>
</dbReference>
<dbReference type="EMBL" id="JACGXS010000009">
    <property type="protein sequence ID" value="MBA8683150.1"/>
    <property type="molecule type" value="Genomic_DNA"/>
</dbReference>